<feature type="region of interest" description="Disordered" evidence="11">
    <location>
        <begin position="104"/>
        <end position="138"/>
    </location>
</feature>
<dbReference type="PANTHER" id="PTHR23257">
    <property type="entry name" value="SERINE-THREONINE PROTEIN KINASE"/>
    <property type="match status" value="1"/>
</dbReference>
<dbReference type="InterPro" id="IPR011009">
    <property type="entry name" value="Kinase-like_dom_sf"/>
</dbReference>
<evidence type="ECO:0000256" key="2">
    <source>
        <dbReference type="ARBA" id="ARBA00022490"/>
    </source>
</evidence>
<dbReference type="InterPro" id="IPR017441">
    <property type="entry name" value="Protein_kinase_ATP_BS"/>
</dbReference>
<evidence type="ECO:0000256" key="1">
    <source>
        <dbReference type="ARBA" id="ARBA00004496"/>
    </source>
</evidence>
<keyword evidence="14" id="KW-1185">Reference proteome</keyword>
<dbReference type="Gene3D" id="3.30.200.20">
    <property type="entry name" value="Phosphorylase Kinase, domain 1"/>
    <property type="match status" value="1"/>
</dbReference>
<dbReference type="InterPro" id="IPR050167">
    <property type="entry name" value="Ser_Thr_protein_kinase"/>
</dbReference>
<dbReference type="InterPro" id="IPR001245">
    <property type="entry name" value="Ser-Thr/Tyr_kinase_cat_dom"/>
</dbReference>
<keyword evidence="2" id="KW-0963">Cytoplasm</keyword>
<dbReference type="GO" id="GO:0010928">
    <property type="term" value="P:regulation of auxin mediated signaling pathway"/>
    <property type="evidence" value="ECO:0007669"/>
    <property type="project" value="UniProtKB-ARBA"/>
</dbReference>
<accession>A0AAV3RPQ6</accession>
<protein>
    <submittedName>
        <fullName evidence="13">Non-receptor serine/threonine protein kinase</fullName>
    </submittedName>
</protein>
<keyword evidence="9" id="KW-0927">Auxin signaling pathway</keyword>
<keyword evidence="6 10" id="KW-0547">Nucleotide-binding</keyword>
<evidence type="ECO:0000256" key="5">
    <source>
        <dbReference type="ARBA" id="ARBA00022679"/>
    </source>
</evidence>
<dbReference type="Gene3D" id="1.10.510.10">
    <property type="entry name" value="Transferase(Phosphotransferase) domain 1"/>
    <property type="match status" value="1"/>
</dbReference>
<dbReference type="SMART" id="SM00666">
    <property type="entry name" value="PB1"/>
    <property type="match status" value="1"/>
</dbReference>
<keyword evidence="3 13" id="KW-0723">Serine/threonine-protein kinase</keyword>
<dbReference type="GO" id="GO:0005737">
    <property type="term" value="C:cytoplasm"/>
    <property type="evidence" value="ECO:0007669"/>
    <property type="project" value="UniProtKB-SubCell"/>
</dbReference>
<dbReference type="CDD" id="cd06410">
    <property type="entry name" value="PB1_UP2"/>
    <property type="match status" value="1"/>
</dbReference>
<dbReference type="PROSITE" id="PS50011">
    <property type="entry name" value="PROTEIN_KINASE_DOM"/>
    <property type="match status" value="1"/>
</dbReference>
<evidence type="ECO:0000313" key="14">
    <source>
        <dbReference type="Proteomes" id="UP001454036"/>
    </source>
</evidence>
<evidence type="ECO:0000313" key="13">
    <source>
        <dbReference type="EMBL" id="GAA0183459.1"/>
    </source>
</evidence>
<dbReference type="InterPro" id="IPR000270">
    <property type="entry name" value="PB1_dom"/>
</dbReference>
<evidence type="ECO:0000256" key="10">
    <source>
        <dbReference type="PROSITE-ProRule" id="PRU10141"/>
    </source>
</evidence>
<evidence type="ECO:0000256" key="9">
    <source>
        <dbReference type="ARBA" id="ARBA00023294"/>
    </source>
</evidence>
<dbReference type="GO" id="GO:0005524">
    <property type="term" value="F:ATP binding"/>
    <property type="evidence" value="ECO:0007669"/>
    <property type="project" value="UniProtKB-UniRule"/>
</dbReference>
<dbReference type="GO" id="GO:0004674">
    <property type="term" value="F:protein serine/threonine kinase activity"/>
    <property type="evidence" value="ECO:0007669"/>
    <property type="project" value="UniProtKB-KW"/>
</dbReference>
<dbReference type="PRINTS" id="PR00109">
    <property type="entry name" value="TYRKINASE"/>
</dbReference>
<dbReference type="SMART" id="SM00220">
    <property type="entry name" value="S_TKc"/>
    <property type="match status" value="1"/>
</dbReference>
<keyword evidence="5" id="KW-0808">Transferase</keyword>
<dbReference type="PANTHER" id="PTHR23257:SF797">
    <property type="entry name" value="KINASE SUPERFAMILY WITH OCTICOSAPEPTIDE_PHOX_BEM1P DOMAIN-CONTAINING PROTEIN"/>
    <property type="match status" value="1"/>
</dbReference>
<dbReference type="InterPro" id="IPR008271">
    <property type="entry name" value="Ser/Thr_kinase_AS"/>
</dbReference>
<keyword evidence="4" id="KW-0597">Phosphoprotein</keyword>
<dbReference type="EMBL" id="BAABME010011245">
    <property type="protein sequence ID" value="GAA0183459.1"/>
    <property type="molecule type" value="Genomic_DNA"/>
</dbReference>
<feature type="domain" description="Protein kinase" evidence="12">
    <location>
        <begin position="1083"/>
        <end position="1366"/>
    </location>
</feature>
<organism evidence="13 14">
    <name type="scientific">Lithospermum erythrorhizon</name>
    <name type="common">Purple gromwell</name>
    <name type="synonym">Lithospermum officinale var. erythrorhizon</name>
    <dbReference type="NCBI Taxonomy" id="34254"/>
    <lineage>
        <taxon>Eukaryota</taxon>
        <taxon>Viridiplantae</taxon>
        <taxon>Streptophyta</taxon>
        <taxon>Embryophyta</taxon>
        <taxon>Tracheophyta</taxon>
        <taxon>Spermatophyta</taxon>
        <taxon>Magnoliopsida</taxon>
        <taxon>eudicotyledons</taxon>
        <taxon>Gunneridae</taxon>
        <taxon>Pentapetalae</taxon>
        <taxon>asterids</taxon>
        <taxon>lamiids</taxon>
        <taxon>Boraginales</taxon>
        <taxon>Boraginaceae</taxon>
        <taxon>Boraginoideae</taxon>
        <taxon>Lithospermeae</taxon>
        <taxon>Lithospermum</taxon>
    </lineage>
</organism>
<dbReference type="FunFam" id="3.10.20.90:FF:000058">
    <property type="entry name" value="Octicosapeptide/phox/Bem1p domain kinase superfamily protein"/>
    <property type="match status" value="1"/>
</dbReference>
<name>A0AAV3RPQ6_LITER</name>
<keyword evidence="7 13" id="KW-0418">Kinase</keyword>
<keyword evidence="8 10" id="KW-0067">ATP-binding</keyword>
<evidence type="ECO:0000259" key="12">
    <source>
        <dbReference type="PROSITE" id="PS50011"/>
    </source>
</evidence>
<comment type="caution">
    <text evidence="13">The sequence shown here is derived from an EMBL/GenBank/DDBJ whole genome shotgun (WGS) entry which is preliminary data.</text>
</comment>
<reference evidence="13 14" key="1">
    <citation type="submission" date="2024-01" db="EMBL/GenBank/DDBJ databases">
        <title>The complete chloroplast genome sequence of Lithospermum erythrorhizon: insights into the phylogenetic relationship among Boraginaceae species and the maternal lineages of purple gromwells.</title>
        <authorList>
            <person name="Okada T."/>
            <person name="Watanabe K."/>
        </authorList>
    </citation>
    <scope>NUCLEOTIDE SEQUENCE [LARGE SCALE GENOMIC DNA]</scope>
</reference>
<proteinExistence type="predicted"/>
<dbReference type="PROSITE" id="PS00107">
    <property type="entry name" value="PROTEIN_KINASE_ATP"/>
    <property type="match status" value="1"/>
</dbReference>
<evidence type="ECO:0000256" key="6">
    <source>
        <dbReference type="ARBA" id="ARBA00022741"/>
    </source>
</evidence>
<dbReference type="PROSITE" id="PS00108">
    <property type="entry name" value="PROTEIN_KINASE_ST"/>
    <property type="match status" value="1"/>
</dbReference>
<comment type="subcellular location">
    <subcellularLocation>
        <location evidence="1">Cytoplasm</location>
    </subcellularLocation>
</comment>
<dbReference type="SUPFAM" id="SSF54277">
    <property type="entry name" value="CAD &amp; PB1 domains"/>
    <property type="match status" value="1"/>
</dbReference>
<dbReference type="SUPFAM" id="SSF56112">
    <property type="entry name" value="Protein kinase-like (PK-like)"/>
    <property type="match status" value="1"/>
</dbReference>
<sequence length="1368" mass="150441">MAFDQNSIPQELRPLNIVRTVAEETLITPVASSGRPVEGFYVAAPPPPQVGSPGTTVYYSPHMADAGLIGVGYSNDSPTHGATGWVQQVVPPSQPQLCVVSPGLVNQGSGHSHMPSFGGLSNNSDQTSEEGGDDSASSRKVKLLCSYGGKILPRPSDGALRYVGGQTRIISVRRDVGFNELVRNMVNIYGESVVIKYQLPEEDLDALVSVSCPDDLENMMDEYEKLSERSSDLSSKLRVFLVSASEVDSSGVVQFPDIRDSRQKYFEAVNGILEGSGDTTIKERTASSEFSVVDVIDSCGQGLGEVNRPPITGRQSPRKSYVHLQEAIPKTALFDQGIHTNSSTGALGVPVMSGVTPTMPIRMDQEVDRSAPGIVPLNHGMEMQSPGATFPVSSSYMQNYSDPPQETRTRTEYVHFPSHLEYRAPIIRDVLPVMQQQQIAPGLSPHQFFPTVQVTMSPSSHLSMNPNRLPSVVQPQQFQRVDSTSGRRAVQVPVAYNPYQAQVSPQVLGGEYGCHQVPQQEQVAFSEGWMQNQQGAVSEIVTTFEGCNLCQKALPHAHSDTIAQNQKQPPASNLCGRKPVHYSLQLDGEGQPEVRTVTIGDNGERTVGQQGTAVQLPQVGKTQVEMMRVAQNLEGNFIDDGYVPWKEENPEQSMPQGVLGLNGGLQSQVGMVAAAVPQTYQGNAVQSVTAPMQYQITQDTVSSRPATGVHPIIAAISSPLPDNNLYESQKHCNNNISFMVPKVDNEELYGSYDHQRLMERGMENFQIHPTEMIHNKGQNKLLADSLKMGDVRENRLPSCGEAESSWNINFGDHHTAPGGNQLNQIEMLPVSASESPFSHNVCPTGSHEVAQSPFISNPLMQSQGMPDSFDICDEIYSGTLVLIHFIYPVYFPPADCIMFNGHSASTQPQPYGVGDMEYSSKSLFSHQDPWNFQQDTNLSSPRPKIIPLKREVYDTRDPAGVILQTDVNQFPVSSGGAFITQRSLEDEINQVSGNVNADVQYFNSETEEFIKQELQAVAEGVAASVFQSPAEIQENTDVQRTVVQVENEDHFEEVEAVRPEKMNLGSPLSQDIGRLQIIRNTDLEELWELGSGTFGTVYHGKWRGTDVAIKRINDRCFTGKPSEQERMREDFWNEAIKLADLHHPNVVAFYGVVLDGPGGSVATVTEFMVNGSLRTALQKNERNLDKRKRLLIAMDVAFGMEYLHGKNIVHFDLKSDNLLVNLRDPHRPICKVGDLGLSKVKCQTLISGGVRGTLPWLAPELLNGSSSLVSEKVDVYSFGIVLWELLTGEEPYADLHYGTIIGGIVSNTLRPPIPESCDPDWRSLMERCWSSEPPERPNFTEIAVNLRAMSSKIPAKRRMQHSHPKAKS</sequence>
<dbReference type="CDD" id="cd13999">
    <property type="entry name" value="STKc_MAP3K-like"/>
    <property type="match status" value="1"/>
</dbReference>
<evidence type="ECO:0000256" key="3">
    <source>
        <dbReference type="ARBA" id="ARBA00022527"/>
    </source>
</evidence>
<evidence type="ECO:0000256" key="8">
    <source>
        <dbReference type="ARBA" id="ARBA00022840"/>
    </source>
</evidence>
<dbReference type="Pfam" id="PF07714">
    <property type="entry name" value="PK_Tyr_Ser-Thr"/>
    <property type="match status" value="1"/>
</dbReference>
<evidence type="ECO:0000256" key="4">
    <source>
        <dbReference type="ARBA" id="ARBA00022553"/>
    </source>
</evidence>
<dbReference type="FunFam" id="3.30.200.20:FF:000081">
    <property type="entry name" value="Octicosapeptide/phox/Bem1p domain kinase superfamily protein"/>
    <property type="match status" value="1"/>
</dbReference>
<dbReference type="InterPro" id="IPR000719">
    <property type="entry name" value="Prot_kinase_dom"/>
</dbReference>
<feature type="binding site" evidence="10">
    <location>
        <position position="1110"/>
    </location>
    <ligand>
        <name>ATP</name>
        <dbReference type="ChEBI" id="CHEBI:30616"/>
    </ligand>
</feature>
<dbReference type="FunFam" id="1.10.510.10:FF:000142">
    <property type="entry name" value="Octicosapeptide/phox/Bem1p domain kinase superfamily protein"/>
    <property type="match status" value="1"/>
</dbReference>
<evidence type="ECO:0000256" key="11">
    <source>
        <dbReference type="SAM" id="MobiDB-lite"/>
    </source>
</evidence>
<gene>
    <name evidence="13" type="ORF">LIER_30866</name>
</gene>
<dbReference type="Gene3D" id="3.10.20.90">
    <property type="entry name" value="Phosphatidylinositol 3-kinase Catalytic Subunit, Chain A, domain 1"/>
    <property type="match status" value="1"/>
</dbReference>
<dbReference type="Proteomes" id="UP001454036">
    <property type="component" value="Unassembled WGS sequence"/>
</dbReference>
<evidence type="ECO:0000256" key="7">
    <source>
        <dbReference type="ARBA" id="ARBA00022777"/>
    </source>
</evidence>
<dbReference type="Pfam" id="PF00564">
    <property type="entry name" value="PB1"/>
    <property type="match status" value="1"/>
</dbReference>
<dbReference type="GO" id="GO:0009734">
    <property type="term" value="P:auxin-activated signaling pathway"/>
    <property type="evidence" value="ECO:0007669"/>
    <property type="project" value="UniProtKB-KW"/>
</dbReference>